<feature type="transmembrane region" description="Helical" evidence="1">
    <location>
        <begin position="20"/>
        <end position="38"/>
    </location>
</feature>
<dbReference type="AlphaFoldDB" id="A0A4R3I260"/>
<proteinExistence type="predicted"/>
<evidence type="ECO:0000313" key="3">
    <source>
        <dbReference type="Proteomes" id="UP000295382"/>
    </source>
</evidence>
<keyword evidence="1" id="KW-0472">Membrane</keyword>
<feature type="transmembrane region" description="Helical" evidence="1">
    <location>
        <begin position="97"/>
        <end position="120"/>
    </location>
</feature>
<evidence type="ECO:0008006" key="4">
    <source>
        <dbReference type="Google" id="ProtNLM"/>
    </source>
</evidence>
<feature type="transmembrane region" description="Helical" evidence="1">
    <location>
        <begin position="45"/>
        <end position="65"/>
    </location>
</feature>
<keyword evidence="3" id="KW-1185">Reference proteome</keyword>
<accession>A0A4R3I260</accession>
<sequence>MPVIACPASLSLQLCDHWDLVLYLLPSLIFAILIRLLARMHAAFFLFYLSGTLLHELAHFLAGALTNARPAAFSVWPRRDGSNRWILGSVSFKNIRWYNAAFVGLAPITALAVPPFLAIARLRYGVAYSWLDILIAVLIAPIYLSALPSREDMLIALRSWPYAAGAMLIYWLTVY</sequence>
<evidence type="ECO:0000256" key="1">
    <source>
        <dbReference type="SAM" id="Phobius"/>
    </source>
</evidence>
<comment type="caution">
    <text evidence="2">The sequence shown here is derived from an EMBL/GenBank/DDBJ whole genome shotgun (WGS) entry which is preliminary data.</text>
</comment>
<dbReference type="OrthoDB" id="8774202at2"/>
<gene>
    <name evidence="2" type="ORF">EDC30_101260</name>
</gene>
<reference evidence="2 3" key="1">
    <citation type="submission" date="2019-03" db="EMBL/GenBank/DDBJ databases">
        <title>Genomic Encyclopedia of Type Strains, Phase IV (KMG-IV): sequencing the most valuable type-strain genomes for metagenomic binning, comparative biology and taxonomic classification.</title>
        <authorList>
            <person name="Goeker M."/>
        </authorList>
    </citation>
    <scope>NUCLEOTIDE SEQUENCE [LARGE SCALE GENOMIC DNA]</scope>
    <source>
        <strain evidence="2 3">DSM 7445</strain>
    </source>
</reference>
<protein>
    <recommendedName>
        <fullName evidence="4">Peptidase M50B-like protein</fullName>
    </recommendedName>
</protein>
<dbReference type="EMBL" id="SLZQ01000001">
    <property type="protein sequence ID" value="TCS39304.1"/>
    <property type="molecule type" value="Genomic_DNA"/>
</dbReference>
<keyword evidence="1" id="KW-1133">Transmembrane helix</keyword>
<feature type="transmembrane region" description="Helical" evidence="1">
    <location>
        <begin position="153"/>
        <end position="172"/>
    </location>
</feature>
<dbReference type="Proteomes" id="UP000295382">
    <property type="component" value="Unassembled WGS sequence"/>
</dbReference>
<evidence type="ECO:0000313" key="2">
    <source>
        <dbReference type="EMBL" id="TCS39304.1"/>
    </source>
</evidence>
<feature type="transmembrane region" description="Helical" evidence="1">
    <location>
        <begin position="127"/>
        <end position="147"/>
    </location>
</feature>
<keyword evidence="1" id="KW-0812">Transmembrane</keyword>
<organism evidence="2 3">
    <name type="scientific">Paucimonas lemoignei</name>
    <name type="common">Pseudomonas lemoignei</name>
    <dbReference type="NCBI Taxonomy" id="29443"/>
    <lineage>
        <taxon>Bacteria</taxon>
        <taxon>Pseudomonadati</taxon>
        <taxon>Pseudomonadota</taxon>
        <taxon>Betaproteobacteria</taxon>
        <taxon>Burkholderiales</taxon>
        <taxon>Burkholderiaceae</taxon>
        <taxon>Paucimonas</taxon>
    </lineage>
</organism>
<name>A0A4R3I260_PAULE</name>